<keyword evidence="3" id="KW-1185">Reference proteome</keyword>
<dbReference type="EnsemblPlants" id="AET2Gv20194500.1">
    <property type="protein sequence ID" value="AET2Gv20194500.1"/>
    <property type="gene ID" value="AET2Gv20194500"/>
</dbReference>
<dbReference type="PANTHER" id="PTHR26379">
    <property type="entry name" value="BTB/POZ AND MATH DOMAIN-CONTAINING PROTEIN 1"/>
    <property type="match status" value="1"/>
</dbReference>
<dbReference type="AlphaFoldDB" id="A0A453AMB7"/>
<evidence type="ECO:0000259" key="1">
    <source>
        <dbReference type="PROSITE" id="PS50144"/>
    </source>
</evidence>
<dbReference type="Gramene" id="AET2Gv20194500.1">
    <property type="protein sequence ID" value="AET2Gv20194500.1"/>
    <property type="gene ID" value="AET2Gv20194500"/>
</dbReference>
<reference evidence="2" key="4">
    <citation type="submission" date="2019-03" db="UniProtKB">
        <authorList>
            <consortium name="EnsemblPlants"/>
        </authorList>
    </citation>
    <scope>IDENTIFICATION</scope>
</reference>
<accession>A0A453AMB7</accession>
<evidence type="ECO:0000313" key="3">
    <source>
        <dbReference type="Proteomes" id="UP000015105"/>
    </source>
</evidence>
<dbReference type="InterPro" id="IPR008974">
    <property type="entry name" value="TRAF-like"/>
</dbReference>
<proteinExistence type="predicted"/>
<protein>
    <recommendedName>
        <fullName evidence="1">MATH domain-containing protein</fullName>
    </recommendedName>
</protein>
<dbReference type="PROSITE" id="PS50144">
    <property type="entry name" value="MATH"/>
    <property type="match status" value="1"/>
</dbReference>
<dbReference type="CDD" id="cd00121">
    <property type="entry name" value="MATH"/>
    <property type="match status" value="1"/>
</dbReference>
<dbReference type="STRING" id="200361.A0A453AMB7"/>
<organism evidence="2 3">
    <name type="scientific">Aegilops tauschii subsp. strangulata</name>
    <name type="common">Goatgrass</name>
    <dbReference type="NCBI Taxonomy" id="200361"/>
    <lineage>
        <taxon>Eukaryota</taxon>
        <taxon>Viridiplantae</taxon>
        <taxon>Streptophyta</taxon>
        <taxon>Embryophyta</taxon>
        <taxon>Tracheophyta</taxon>
        <taxon>Spermatophyta</taxon>
        <taxon>Magnoliopsida</taxon>
        <taxon>Liliopsida</taxon>
        <taxon>Poales</taxon>
        <taxon>Poaceae</taxon>
        <taxon>BOP clade</taxon>
        <taxon>Pooideae</taxon>
        <taxon>Triticodae</taxon>
        <taxon>Triticeae</taxon>
        <taxon>Triticinae</taxon>
        <taxon>Aegilops</taxon>
    </lineage>
</organism>
<dbReference type="Pfam" id="PF22486">
    <property type="entry name" value="MATH_2"/>
    <property type="match status" value="1"/>
</dbReference>
<dbReference type="Proteomes" id="UP000015105">
    <property type="component" value="Chromosome 2D"/>
</dbReference>
<dbReference type="InterPro" id="IPR002083">
    <property type="entry name" value="MATH/TRAF_dom"/>
</dbReference>
<evidence type="ECO:0000313" key="2">
    <source>
        <dbReference type="EnsemblPlants" id="AET2Gv20194500.1"/>
    </source>
</evidence>
<dbReference type="SUPFAM" id="SSF49599">
    <property type="entry name" value="TRAF domain-like"/>
    <property type="match status" value="1"/>
</dbReference>
<reference evidence="2" key="5">
    <citation type="journal article" date="2021" name="G3 (Bethesda)">
        <title>Aegilops tauschii genome assembly Aet v5.0 features greater sequence contiguity and improved annotation.</title>
        <authorList>
            <person name="Wang L."/>
            <person name="Zhu T."/>
            <person name="Rodriguez J.C."/>
            <person name="Deal K.R."/>
            <person name="Dubcovsky J."/>
            <person name="McGuire P.E."/>
            <person name="Lux T."/>
            <person name="Spannagl M."/>
            <person name="Mayer K.F.X."/>
            <person name="Baldrich P."/>
            <person name="Meyers B.C."/>
            <person name="Huo N."/>
            <person name="Gu Y.Q."/>
            <person name="Zhou H."/>
            <person name="Devos K.M."/>
            <person name="Bennetzen J.L."/>
            <person name="Unver T."/>
            <person name="Budak H."/>
            <person name="Gulick P.J."/>
            <person name="Galiba G."/>
            <person name="Kalapos B."/>
            <person name="Nelson D.R."/>
            <person name="Li P."/>
            <person name="You F.M."/>
            <person name="Luo M.C."/>
            <person name="Dvorak J."/>
        </authorList>
    </citation>
    <scope>NUCLEOTIDE SEQUENCE [LARGE SCALE GENOMIC DNA]</scope>
    <source>
        <strain evidence="2">cv. AL8/78</strain>
    </source>
</reference>
<dbReference type="GO" id="GO:0016567">
    <property type="term" value="P:protein ubiquitination"/>
    <property type="evidence" value="ECO:0007669"/>
    <property type="project" value="InterPro"/>
</dbReference>
<dbReference type="InterPro" id="IPR045005">
    <property type="entry name" value="BPM1-6"/>
</dbReference>
<feature type="domain" description="MATH" evidence="1">
    <location>
        <begin position="187"/>
        <end position="306"/>
    </location>
</feature>
<reference evidence="3" key="2">
    <citation type="journal article" date="2017" name="Nat. Plants">
        <title>The Aegilops tauschii genome reveals multiple impacts of transposons.</title>
        <authorList>
            <person name="Zhao G."/>
            <person name="Zou C."/>
            <person name="Li K."/>
            <person name="Wang K."/>
            <person name="Li T."/>
            <person name="Gao L."/>
            <person name="Zhang X."/>
            <person name="Wang H."/>
            <person name="Yang Z."/>
            <person name="Liu X."/>
            <person name="Jiang W."/>
            <person name="Mao L."/>
            <person name="Kong X."/>
            <person name="Jiao Y."/>
            <person name="Jia J."/>
        </authorList>
    </citation>
    <scope>NUCLEOTIDE SEQUENCE [LARGE SCALE GENOMIC DNA]</scope>
    <source>
        <strain evidence="3">cv. AL8/78</strain>
    </source>
</reference>
<name>A0A453AMB7_AEGTS</name>
<dbReference type="Gene3D" id="2.60.210.10">
    <property type="entry name" value="Apoptosis, Tumor Necrosis Factor Receptor Associated Protein 2, Chain A"/>
    <property type="match status" value="1"/>
</dbReference>
<sequence>QDKCGGIARAGLSSRGEAWTFPSMGATASRSTPPVVTTTRIHGYSMLLRPQTFDTIVFRGLPWNVKVYPDWDGLDELGLADRFIVSIEIDELYRGSLIDSGLHTEISIEIEILDETGEHTVFQDGNFMPWWTSNADIFMFCVSRRELEASSCVRNGSFTVRSTITMKQAAKQNLSESKELAALDTMSGSHTLIISNFSKLKATLRDGECARSPRFTIGGCTWYLKVCPNDTCGFASLFLGRSSKADERPKTAEFSFELEGMVNFQSDKMTHTFYHANHQHLIKYELEPLSSFSAMHDDRLLVRCRLAIVVSPAAISIQTAIPSTESILTPLLSATYD</sequence>
<reference evidence="3" key="1">
    <citation type="journal article" date="2014" name="Science">
        <title>Ancient hybridizations among the ancestral genomes of bread wheat.</title>
        <authorList>
            <consortium name="International Wheat Genome Sequencing Consortium,"/>
            <person name="Marcussen T."/>
            <person name="Sandve S.R."/>
            <person name="Heier L."/>
            <person name="Spannagl M."/>
            <person name="Pfeifer M."/>
            <person name="Jakobsen K.S."/>
            <person name="Wulff B.B."/>
            <person name="Steuernagel B."/>
            <person name="Mayer K.F."/>
            <person name="Olsen O.A."/>
        </authorList>
    </citation>
    <scope>NUCLEOTIDE SEQUENCE [LARGE SCALE GENOMIC DNA]</scope>
    <source>
        <strain evidence="3">cv. AL8/78</strain>
    </source>
</reference>
<dbReference type="PANTHER" id="PTHR26379:SF453">
    <property type="entry name" value="MATH DOMAIN-CONTAINING PROTEIN"/>
    <property type="match status" value="1"/>
</dbReference>
<reference evidence="2" key="3">
    <citation type="journal article" date="2017" name="Nature">
        <title>Genome sequence of the progenitor of the wheat D genome Aegilops tauschii.</title>
        <authorList>
            <person name="Luo M.C."/>
            <person name="Gu Y.Q."/>
            <person name="Puiu D."/>
            <person name="Wang H."/>
            <person name="Twardziok S.O."/>
            <person name="Deal K.R."/>
            <person name="Huo N."/>
            <person name="Zhu T."/>
            <person name="Wang L."/>
            <person name="Wang Y."/>
            <person name="McGuire P.E."/>
            <person name="Liu S."/>
            <person name="Long H."/>
            <person name="Ramasamy R.K."/>
            <person name="Rodriguez J.C."/>
            <person name="Van S.L."/>
            <person name="Yuan L."/>
            <person name="Wang Z."/>
            <person name="Xia Z."/>
            <person name="Xiao L."/>
            <person name="Anderson O.D."/>
            <person name="Ouyang S."/>
            <person name="Liang Y."/>
            <person name="Zimin A.V."/>
            <person name="Pertea G."/>
            <person name="Qi P."/>
            <person name="Bennetzen J.L."/>
            <person name="Dai X."/>
            <person name="Dawson M.W."/>
            <person name="Muller H.G."/>
            <person name="Kugler K."/>
            <person name="Rivarola-Duarte L."/>
            <person name="Spannagl M."/>
            <person name="Mayer K.F.X."/>
            <person name="Lu F.H."/>
            <person name="Bevan M.W."/>
            <person name="Leroy P."/>
            <person name="Li P."/>
            <person name="You F.M."/>
            <person name="Sun Q."/>
            <person name="Liu Z."/>
            <person name="Lyons E."/>
            <person name="Wicker T."/>
            <person name="Salzberg S.L."/>
            <person name="Devos K.M."/>
            <person name="Dvorak J."/>
        </authorList>
    </citation>
    <scope>NUCLEOTIDE SEQUENCE [LARGE SCALE GENOMIC DNA]</scope>
    <source>
        <strain evidence="2">cv. AL8/78</strain>
    </source>
</reference>